<evidence type="ECO:0000313" key="2">
    <source>
        <dbReference type="EMBL" id="KAF1844895.1"/>
    </source>
</evidence>
<feature type="compositionally biased region" description="Pro residues" evidence="1">
    <location>
        <begin position="1"/>
        <end position="11"/>
    </location>
</feature>
<dbReference type="Proteomes" id="UP000800039">
    <property type="component" value="Unassembled WGS sequence"/>
</dbReference>
<reference evidence="2" key="1">
    <citation type="submission" date="2020-01" db="EMBL/GenBank/DDBJ databases">
        <authorList>
            <consortium name="DOE Joint Genome Institute"/>
            <person name="Haridas S."/>
            <person name="Albert R."/>
            <person name="Binder M."/>
            <person name="Bloem J."/>
            <person name="Labutti K."/>
            <person name="Salamov A."/>
            <person name="Andreopoulos B."/>
            <person name="Baker S.E."/>
            <person name="Barry K."/>
            <person name="Bills G."/>
            <person name="Bluhm B.H."/>
            <person name="Cannon C."/>
            <person name="Castanera R."/>
            <person name="Culley D.E."/>
            <person name="Daum C."/>
            <person name="Ezra D."/>
            <person name="Gonzalez J.B."/>
            <person name="Henrissat B."/>
            <person name="Kuo A."/>
            <person name="Liang C."/>
            <person name="Lipzen A."/>
            <person name="Lutzoni F."/>
            <person name="Magnuson J."/>
            <person name="Mondo S."/>
            <person name="Nolan M."/>
            <person name="Ohm R."/>
            <person name="Pangilinan J."/>
            <person name="Park H.-J."/>
            <person name="Ramirez L."/>
            <person name="Alfaro M."/>
            <person name="Sun H."/>
            <person name="Tritt A."/>
            <person name="Yoshinaga Y."/>
            <person name="Zwiers L.-H."/>
            <person name="Turgeon B.G."/>
            <person name="Goodwin S.B."/>
            <person name="Spatafora J.W."/>
            <person name="Crous P.W."/>
            <person name="Grigoriev I.V."/>
        </authorList>
    </citation>
    <scope>NUCLEOTIDE SEQUENCE</scope>
    <source>
        <strain evidence="2">CBS 394.84</strain>
    </source>
</reference>
<gene>
    <name evidence="2" type="ORF">K460DRAFT_100243</name>
</gene>
<dbReference type="AlphaFoldDB" id="A0A9P4L7F3"/>
<evidence type="ECO:0000313" key="3">
    <source>
        <dbReference type="Proteomes" id="UP000800039"/>
    </source>
</evidence>
<evidence type="ECO:0000256" key="1">
    <source>
        <dbReference type="SAM" id="MobiDB-lite"/>
    </source>
</evidence>
<name>A0A9P4L7F3_9PLEO</name>
<dbReference type="EMBL" id="ML976616">
    <property type="protein sequence ID" value="KAF1844895.1"/>
    <property type="molecule type" value="Genomic_DNA"/>
</dbReference>
<feature type="region of interest" description="Disordered" evidence="1">
    <location>
        <begin position="1"/>
        <end position="20"/>
    </location>
</feature>
<accession>A0A9P4L7F3</accession>
<protein>
    <submittedName>
        <fullName evidence="2">Uncharacterized protein</fullName>
    </submittedName>
</protein>
<dbReference type="RefSeq" id="XP_040787458.1">
    <property type="nucleotide sequence ID" value="XM_040926486.1"/>
</dbReference>
<proteinExistence type="predicted"/>
<keyword evidence="3" id="KW-1185">Reference proteome</keyword>
<dbReference type="GeneID" id="63843737"/>
<comment type="caution">
    <text evidence="2">The sequence shown here is derived from an EMBL/GenBank/DDBJ whole genome shotgun (WGS) entry which is preliminary data.</text>
</comment>
<sequence length="152" mass="17395">MQTPDLPPANSPFPSLRRPASSPIQSPLLLTFIPHHQLNRQHAKNHVLHPTIFFPRYRRHAQQILYCYLVIKLDFTGRCRKMSTPMAFAKVSRGLGWGDLNSHVGKVYIGRRTVWSTELAGLFLSLTLNLLLRTDFQDTDPYCPSLNALDTR</sequence>
<organism evidence="2 3">
    <name type="scientific">Cucurbitaria berberidis CBS 394.84</name>
    <dbReference type="NCBI Taxonomy" id="1168544"/>
    <lineage>
        <taxon>Eukaryota</taxon>
        <taxon>Fungi</taxon>
        <taxon>Dikarya</taxon>
        <taxon>Ascomycota</taxon>
        <taxon>Pezizomycotina</taxon>
        <taxon>Dothideomycetes</taxon>
        <taxon>Pleosporomycetidae</taxon>
        <taxon>Pleosporales</taxon>
        <taxon>Pleosporineae</taxon>
        <taxon>Cucurbitariaceae</taxon>
        <taxon>Cucurbitaria</taxon>
    </lineage>
</organism>